<dbReference type="InterPro" id="IPR002491">
    <property type="entry name" value="ABC_transptr_periplasmic_BD"/>
</dbReference>
<dbReference type="PANTHER" id="PTHR30532:SF24">
    <property type="entry name" value="FERRIC ENTEROBACTIN-BINDING PERIPLASMIC PROTEIN FEPB"/>
    <property type="match status" value="1"/>
</dbReference>
<dbReference type="Proteomes" id="UP000199323">
    <property type="component" value="Unassembled WGS sequence"/>
</dbReference>
<comment type="similarity">
    <text evidence="2">Belongs to the bacterial solute-binding protein 8 family.</text>
</comment>
<evidence type="ECO:0000259" key="6">
    <source>
        <dbReference type="PROSITE" id="PS50983"/>
    </source>
</evidence>
<dbReference type="Gene3D" id="3.40.50.1980">
    <property type="entry name" value="Nitrogenase molybdenum iron protein domain"/>
    <property type="match status" value="2"/>
</dbReference>
<dbReference type="STRING" id="380248.SAMN05216251_103404"/>
<evidence type="ECO:0000256" key="4">
    <source>
        <dbReference type="ARBA" id="ARBA00022729"/>
    </source>
</evidence>
<sequence length="348" mass="36037">MFRTLRPGRPNRTLAAAAAVAGLLLTAAACGSDSKDDKDAKATPAASSSASASASSASTAAFPVTVKDSQGSVTIKAEPKRVVALSSVDLDASLAAGVVPVLATKNFFSPDGTYPWLKDKMTGDTKLVAVTAALPFEEIAALKPDLILDTGDYTAKDNYAKLSKIAPTLAPITSAATDSWQDRQKLVGQALGRVTESDASIKQSQDAVTAVKAKYPGLAGKTFSVTYTAAADQIVTLSSPNDFAVGFLESLGLKQAPKLTALAKNSRGVGTVSQEKLDVLSADLMIGAYQTPDLEKQIGKSPLMTAAAKGHTLQEVDLTTITLLRNPSTLGLPWVLDQLDPAFAKVAG</sequence>
<dbReference type="GO" id="GO:0030288">
    <property type="term" value="C:outer membrane-bounded periplasmic space"/>
    <property type="evidence" value="ECO:0007669"/>
    <property type="project" value="TreeGrafter"/>
</dbReference>
<dbReference type="InterPro" id="IPR051313">
    <property type="entry name" value="Bact_iron-sidero_bind"/>
</dbReference>
<accession>A0A1I2B8Z8</accession>
<gene>
    <name evidence="7" type="ORF">SAMN05216251_103404</name>
</gene>
<evidence type="ECO:0000256" key="1">
    <source>
        <dbReference type="ARBA" id="ARBA00004196"/>
    </source>
</evidence>
<feature type="chain" id="PRO_5039331087" evidence="5">
    <location>
        <begin position="32"/>
        <end position="348"/>
    </location>
</feature>
<name>A0A1I2B8Z8_9ACTN</name>
<dbReference type="PROSITE" id="PS51257">
    <property type="entry name" value="PROKAR_LIPOPROTEIN"/>
    <property type="match status" value="1"/>
</dbReference>
<dbReference type="PANTHER" id="PTHR30532">
    <property type="entry name" value="IRON III DICITRATE-BINDING PERIPLASMIC PROTEIN"/>
    <property type="match status" value="1"/>
</dbReference>
<proteinExistence type="inferred from homology"/>
<evidence type="ECO:0000256" key="5">
    <source>
        <dbReference type="SAM" id="SignalP"/>
    </source>
</evidence>
<keyword evidence="4 5" id="KW-0732">Signal</keyword>
<comment type="subcellular location">
    <subcellularLocation>
        <location evidence="1">Cell envelope</location>
    </subcellularLocation>
</comment>
<reference evidence="7 8" key="1">
    <citation type="submission" date="2016-10" db="EMBL/GenBank/DDBJ databases">
        <authorList>
            <person name="de Groot N.N."/>
        </authorList>
    </citation>
    <scope>NUCLEOTIDE SEQUENCE [LARGE SCALE GENOMIC DNA]</scope>
    <source>
        <strain evidence="7 8">CGMCC 4.3510</strain>
    </source>
</reference>
<dbReference type="AlphaFoldDB" id="A0A1I2B8Z8"/>
<feature type="domain" description="Fe/B12 periplasmic-binding" evidence="6">
    <location>
        <begin position="81"/>
        <end position="347"/>
    </location>
</feature>
<evidence type="ECO:0000256" key="2">
    <source>
        <dbReference type="ARBA" id="ARBA00008814"/>
    </source>
</evidence>
<dbReference type="PROSITE" id="PS50983">
    <property type="entry name" value="FE_B12_PBP"/>
    <property type="match status" value="1"/>
</dbReference>
<evidence type="ECO:0000313" key="7">
    <source>
        <dbReference type="EMBL" id="SFE52682.1"/>
    </source>
</evidence>
<dbReference type="GO" id="GO:1901678">
    <property type="term" value="P:iron coordination entity transport"/>
    <property type="evidence" value="ECO:0007669"/>
    <property type="project" value="UniProtKB-ARBA"/>
</dbReference>
<dbReference type="SUPFAM" id="SSF53807">
    <property type="entry name" value="Helical backbone' metal receptor"/>
    <property type="match status" value="1"/>
</dbReference>
<organism evidence="7 8">
    <name type="scientific">Actinacidiphila alni</name>
    <dbReference type="NCBI Taxonomy" id="380248"/>
    <lineage>
        <taxon>Bacteria</taxon>
        <taxon>Bacillati</taxon>
        <taxon>Actinomycetota</taxon>
        <taxon>Actinomycetes</taxon>
        <taxon>Kitasatosporales</taxon>
        <taxon>Streptomycetaceae</taxon>
        <taxon>Actinacidiphila</taxon>
    </lineage>
</organism>
<evidence type="ECO:0000256" key="3">
    <source>
        <dbReference type="ARBA" id="ARBA00022448"/>
    </source>
</evidence>
<protein>
    <submittedName>
        <fullName evidence="7">Iron complex transport system substrate-binding protein</fullName>
    </submittedName>
</protein>
<feature type="signal peptide" evidence="5">
    <location>
        <begin position="1"/>
        <end position="31"/>
    </location>
</feature>
<evidence type="ECO:0000313" key="8">
    <source>
        <dbReference type="Proteomes" id="UP000199323"/>
    </source>
</evidence>
<keyword evidence="3" id="KW-0813">Transport</keyword>
<keyword evidence="8" id="KW-1185">Reference proteome</keyword>
<dbReference type="Pfam" id="PF01497">
    <property type="entry name" value="Peripla_BP_2"/>
    <property type="match status" value="1"/>
</dbReference>
<dbReference type="EMBL" id="FONG01000003">
    <property type="protein sequence ID" value="SFE52682.1"/>
    <property type="molecule type" value="Genomic_DNA"/>
</dbReference>
<dbReference type="RefSeq" id="WP_093712593.1">
    <property type="nucleotide sequence ID" value="NZ_FONG01000003.1"/>
</dbReference>
<dbReference type="OrthoDB" id="1846031at2"/>